<evidence type="ECO:0000313" key="2">
    <source>
        <dbReference type="EMBL" id="RNA42272.1"/>
    </source>
</evidence>
<name>A0A3M7T2M5_BRAPC</name>
<organism evidence="2 3">
    <name type="scientific">Brachionus plicatilis</name>
    <name type="common">Marine rotifer</name>
    <name type="synonym">Brachionus muelleri</name>
    <dbReference type="NCBI Taxonomy" id="10195"/>
    <lineage>
        <taxon>Eukaryota</taxon>
        <taxon>Metazoa</taxon>
        <taxon>Spiralia</taxon>
        <taxon>Gnathifera</taxon>
        <taxon>Rotifera</taxon>
        <taxon>Eurotatoria</taxon>
        <taxon>Monogononta</taxon>
        <taxon>Pseudotrocha</taxon>
        <taxon>Ploima</taxon>
        <taxon>Brachionidae</taxon>
        <taxon>Brachionus</taxon>
    </lineage>
</organism>
<dbReference type="EMBL" id="REGN01000388">
    <property type="protein sequence ID" value="RNA42272.1"/>
    <property type="molecule type" value="Genomic_DNA"/>
</dbReference>
<dbReference type="AlphaFoldDB" id="A0A3M7T2M5"/>
<keyword evidence="1" id="KW-1133">Transmembrane helix</keyword>
<dbReference type="Proteomes" id="UP000276133">
    <property type="component" value="Unassembled WGS sequence"/>
</dbReference>
<protein>
    <submittedName>
        <fullName evidence="2">Uncharacterized protein</fullName>
    </submittedName>
</protein>
<keyword evidence="1" id="KW-0472">Membrane</keyword>
<accession>A0A3M7T2M5</accession>
<evidence type="ECO:0000256" key="1">
    <source>
        <dbReference type="SAM" id="Phobius"/>
    </source>
</evidence>
<keyword evidence="3" id="KW-1185">Reference proteome</keyword>
<keyword evidence="1" id="KW-0812">Transmembrane</keyword>
<evidence type="ECO:0000313" key="3">
    <source>
        <dbReference type="Proteomes" id="UP000276133"/>
    </source>
</evidence>
<proteinExistence type="predicted"/>
<comment type="caution">
    <text evidence="2">The sequence shown here is derived from an EMBL/GenBank/DDBJ whole genome shotgun (WGS) entry which is preliminary data.</text>
</comment>
<reference evidence="2 3" key="1">
    <citation type="journal article" date="2018" name="Sci. Rep.">
        <title>Genomic signatures of local adaptation to the degree of environmental predictability in rotifers.</title>
        <authorList>
            <person name="Franch-Gras L."/>
            <person name="Hahn C."/>
            <person name="Garcia-Roger E.M."/>
            <person name="Carmona M.J."/>
            <person name="Serra M."/>
            <person name="Gomez A."/>
        </authorList>
    </citation>
    <scope>NUCLEOTIDE SEQUENCE [LARGE SCALE GENOMIC DNA]</scope>
    <source>
        <strain evidence="2">HYR1</strain>
    </source>
</reference>
<gene>
    <name evidence="2" type="ORF">BpHYR1_021219</name>
</gene>
<feature type="transmembrane region" description="Helical" evidence="1">
    <location>
        <begin position="57"/>
        <end position="76"/>
    </location>
</feature>
<sequence>MISVVFKGYHLKNKLQKINGSCTLPGQLSMDNHICLIGGQIFYFIVHSREHEFTAMALNNISFFFFMFELVLFQFFQTRRIQCLKIMTIISSLIETGILGSSEMGIQQQALQPWIIGKNAPLYSLMAT</sequence>